<feature type="transmembrane region" description="Helical" evidence="7">
    <location>
        <begin position="46"/>
        <end position="66"/>
    </location>
</feature>
<comment type="catalytic activity">
    <reaction evidence="7">
        <text>L-cysteinyl-[protein] + hexadecanoyl-CoA = S-hexadecanoyl-L-cysteinyl-[protein] + CoA</text>
        <dbReference type="Rhea" id="RHEA:36683"/>
        <dbReference type="Rhea" id="RHEA-COMP:10131"/>
        <dbReference type="Rhea" id="RHEA-COMP:11032"/>
        <dbReference type="ChEBI" id="CHEBI:29950"/>
        <dbReference type="ChEBI" id="CHEBI:57287"/>
        <dbReference type="ChEBI" id="CHEBI:57379"/>
        <dbReference type="ChEBI" id="CHEBI:74151"/>
        <dbReference type="EC" id="2.3.1.225"/>
    </reaction>
</comment>
<evidence type="ECO:0000256" key="3">
    <source>
        <dbReference type="ARBA" id="ARBA00022692"/>
    </source>
</evidence>
<dbReference type="PROSITE" id="PS50216">
    <property type="entry name" value="DHHC"/>
    <property type="match status" value="1"/>
</dbReference>
<dbReference type="GO" id="GO:0016020">
    <property type="term" value="C:membrane"/>
    <property type="evidence" value="ECO:0007669"/>
    <property type="project" value="UniProtKB-SubCell"/>
</dbReference>
<keyword evidence="4 7" id="KW-1133">Transmembrane helix</keyword>
<feature type="transmembrane region" description="Helical" evidence="7">
    <location>
        <begin position="223"/>
        <end position="244"/>
    </location>
</feature>
<dbReference type="OrthoDB" id="331948at2759"/>
<dbReference type="EMBL" id="AZBU02000011">
    <property type="protein sequence ID" value="TKR61172.1"/>
    <property type="molecule type" value="Genomic_DNA"/>
</dbReference>
<comment type="domain">
    <text evidence="7">The DHHC domain is required for palmitoyltransferase activity.</text>
</comment>
<reference evidence="9 10" key="2">
    <citation type="journal article" date="2019" name="G3 (Bethesda)">
        <title>Hybrid Assembly of the Genome of the Entomopathogenic Nematode Steinernema carpocapsae Identifies the X-Chromosome.</title>
        <authorList>
            <person name="Serra L."/>
            <person name="Macchietto M."/>
            <person name="Macias-Munoz A."/>
            <person name="McGill C.J."/>
            <person name="Rodriguez I.M."/>
            <person name="Rodriguez B."/>
            <person name="Murad R."/>
            <person name="Mortazavi A."/>
        </authorList>
    </citation>
    <scope>NUCLEOTIDE SEQUENCE [LARGE SCALE GENOMIC DNA]</scope>
    <source>
        <strain evidence="9 10">ALL</strain>
    </source>
</reference>
<name>A0A4U5LY62_STECR</name>
<dbReference type="AlphaFoldDB" id="A0A4U5LY62"/>
<evidence type="ECO:0000256" key="4">
    <source>
        <dbReference type="ARBA" id="ARBA00022989"/>
    </source>
</evidence>
<gene>
    <name evidence="9" type="ORF">L596_028319</name>
</gene>
<feature type="domain" description="Palmitoyltransferase DHHC" evidence="8">
    <location>
        <begin position="118"/>
        <end position="254"/>
    </location>
</feature>
<protein>
    <recommendedName>
        <fullName evidence="7">Palmitoyltransferase</fullName>
        <ecNumber evidence="7">2.3.1.225</ecNumber>
    </recommendedName>
</protein>
<evidence type="ECO:0000256" key="7">
    <source>
        <dbReference type="RuleBase" id="RU079119"/>
    </source>
</evidence>
<comment type="similarity">
    <text evidence="7">Belongs to the DHHC palmitoyltransferase family.</text>
</comment>
<evidence type="ECO:0000256" key="1">
    <source>
        <dbReference type="ARBA" id="ARBA00004141"/>
    </source>
</evidence>
<dbReference type="PANTHER" id="PTHR12246">
    <property type="entry name" value="PALMITOYLTRANSFERASE ZDHHC16"/>
    <property type="match status" value="1"/>
</dbReference>
<organism evidence="9 10">
    <name type="scientific">Steinernema carpocapsae</name>
    <name type="common">Entomopathogenic nematode</name>
    <dbReference type="NCBI Taxonomy" id="34508"/>
    <lineage>
        <taxon>Eukaryota</taxon>
        <taxon>Metazoa</taxon>
        <taxon>Ecdysozoa</taxon>
        <taxon>Nematoda</taxon>
        <taxon>Chromadorea</taxon>
        <taxon>Rhabditida</taxon>
        <taxon>Tylenchina</taxon>
        <taxon>Panagrolaimomorpha</taxon>
        <taxon>Strongyloidoidea</taxon>
        <taxon>Steinernematidae</taxon>
        <taxon>Steinernema</taxon>
    </lineage>
</organism>
<feature type="transmembrane region" description="Helical" evidence="7">
    <location>
        <begin position="161"/>
        <end position="181"/>
    </location>
</feature>
<feature type="transmembrane region" description="Helical" evidence="7">
    <location>
        <begin position="78"/>
        <end position="100"/>
    </location>
</feature>
<dbReference type="Proteomes" id="UP000298663">
    <property type="component" value="Unassembled WGS sequence"/>
</dbReference>
<sequence length="320" mass="37084">MDAYGEMASPEEFIDNLWRGYTEDLRRRSPFAHRIFMFMVRHGFGIIMRAFFTTMAILYFVFVFGIVIPFESLYKPRWIVIIGSAVAVYLYFNVVFYFIMASITGPGNPKKNPHGNAGCKVCLKSKPPGTHHCSMCGACIIKMDHHCVWINQCVGAGNHRYFFQLLVSLTTSMLLLLTLGYNTFYNNYTRNVFSYCAGGFDHLFWSEFICNDYGVWVANITQVLFFITVVIWFLMGGFCVWNCFIISYGTTYLECLTHFRTIFNSRPSFDQIKTNWQIFLGLSRGRSFWTHILLPSFHVCERYGEEPVTPDEEMLSVVVH</sequence>
<dbReference type="InterPro" id="IPR039859">
    <property type="entry name" value="PFA4/ZDH16/20/ERF2-like"/>
</dbReference>
<dbReference type="Pfam" id="PF01529">
    <property type="entry name" value="DHHC"/>
    <property type="match status" value="1"/>
</dbReference>
<keyword evidence="10" id="KW-1185">Reference proteome</keyword>
<evidence type="ECO:0000313" key="9">
    <source>
        <dbReference type="EMBL" id="TKR61172.1"/>
    </source>
</evidence>
<evidence type="ECO:0000256" key="5">
    <source>
        <dbReference type="ARBA" id="ARBA00023136"/>
    </source>
</evidence>
<keyword evidence="6 7" id="KW-0012">Acyltransferase</keyword>
<dbReference type="EC" id="2.3.1.225" evidence="7"/>
<keyword evidence="2 7" id="KW-0808">Transferase</keyword>
<keyword evidence="5 7" id="KW-0472">Membrane</keyword>
<comment type="subcellular location">
    <subcellularLocation>
        <location evidence="1">Membrane</location>
        <topology evidence="1">Multi-pass membrane protein</topology>
    </subcellularLocation>
</comment>
<proteinExistence type="inferred from homology"/>
<dbReference type="InterPro" id="IPR001594">
    <property type="entry name" value="Palmitoyltrfase_DHHC"/>
</dbReference>
<evidence type="ECO:0000256" key="6">
    <source>
        <dbReference type="ARBA" id="ARBA00023315"/>
    </source>
</evidence>
<accession>A0A4U5LY62</accession>
<evidence type="ECO:0000313" key="10">
    <source>
        <dbReference type="Proteomes" id="UP000298663"/>
    </source>
</evidence>
<evidence type="ECO:0000256" key="2">
    <source>
        <dbReference type="ARBA" id="ARBA00022679"/>
    </source>
</evidence>
<keyword evidence="3 7" id="KW-0812">Transmembrane</keyword>
<comment type="caution">
    <text evidence="9">The sequence shown here is derived from an EMBL/GenBank/DDBJ whole genome shotgun (WGS) entry which is preliminary data.</text>
</comment>
<reference evidence="9 10" key="1">
    <citation type="journal article" date="2015" name="Genome Biol.">
        <title>Comparative genomics of Steinernema reveals deeply conserved gene regulatory networks.</title>
        <authorList>
            <person name="Dillman A.R."/>
            <person name="Macchietto M."/>
            <person name="Porter C.F."/>
            <person name="Rogers A."/>
            <person name="Williams B."/>
            <person name="Antoshechkin I."/>
            <person name="Lee M.M."/>
            <person name="Goodwin Z."/>
            <person name="Lu X."/>
            <person name="Lewis E.E."/>
            <person name="Goodrich-Blair H."/>
            <person name="Stock S.P."/>
            <person name="Adams B.J."/>
            <person name="Sternberg P.W."/>
            <person name="Mortazavi A."/>
        </authorList>
    </citation>
    <scope>NUCLEOTIDE SEQUENCE [LARGE SCALE GENOMIC DNA]</scope>
    <source>
        <strain evidence="9 10">ALL</strain>
    </source>
</reference>
<evidence type="ECO:0000259" key="8">
    <source>
        <dbReference type="Pfam" id="PF01529"/>
    </source>
</evidence>
<dbReference type="GO" id="GO:0019706">
    <property type="term" value="F:protein-cysteine S-palmitoyltransferase activity"/>
    <property type="evidence" value="ECO:0007669"/>
    <property type="project" value="UniProtKB-EC"/>
</dbReference>